<dbReference type="SUPFAM" id="SSF53474">
    <property type="entry name" value="alpha/beta-Hydrolases"/>
    <property type="match status" value="1"/>
</dbReference>
<gene>
    <name evidence="4" type="ORF">IC230_26860</name>
</gene>
<dbReference type="AlphaFoldDB" id="A0A927B704"/>
<evidence type="ECO:0000259" key="3">
    <source>
        <dbReference type="Pfam" id="PF00561"/>
    </source>
</evidence>
<dbReference type="PANTHER" id="PTHR43798">
    <property type="entry name" value="MONOACYLGLYCEROL LIPASE"/>
    <property type="match status" value="1"/>
</dbReference>
<comment type="caution">
    <text evidence="4">The sequence shown here is derived from an EMBL/GenBank/DDBJ whole genome shotgun (WGS) entry which is preliminary data.</text>
</comment>
<dbReference type="Proteomes" id="UP000653797">
    <property type="component" value="Unassembled WGS sequence"/>
</dbReference>
<reference evidence="4" key="1">
    <citation type="submission" date="2020-09" db="EMBL/GenBank/DDBJ databases">
        <authorList>
            <person name="Kim M.K."/>
        </authorList>
    </citation>
    <scope>NUCLEOTIDE SEQUENCE</scope>
    <source>
        <strain evidence="4">BT704</strain>
    </source>
</reference>
<evidence type="ECO:0000256" key="1">
    <source>
        <dbReference type="SAM" id="MobiDB-lite"/>
    </source>
</evidence>
<keyword evidence="2" id="KW-1133">Transmembrane helix</keyword>
<dbReference type="Gene3D" id="3.40.50.1820">
    <property type="entry name" value="alpha/beta hydrolase"/>
    <property type="match status" value="1"/>
</dbReference>
<keyword evidence="2" id="KW-0472">Membrane</keyword>
<feature type="domain" description="AB hydrolase-1" evidence="3">
    <location>
        <begin position="107"/>
        <end position="355"/>
    </location>
</feature>
<dbReference type="GO" id="GO:0047372">
    <property type="term" value="F:monoacylglycerol lipase activity"/>
    <property type="evidence" value="ECO:0007669"/>
    <property type="project" value="TreeGrafter"/>
</dbReference>
<dbReference type="EMBL" id="JACXAA010000013">
    <property type="protein sequence ID" value="MBD2756539.1"/>
    <property type="molecule type" value="Genomic_DNA"/>
</dbReference>
<evidence type="ECO:0000256" key="2">
    <source>
        <dbReference type="SAM" id="Phobius"/>
    </source>
</evidence>
<feature type="compositionally biased region" description="Basic and acidic residues" evidence="1">
    <location>
        <begin position="70"/>
        <end position="89"/>
    </location>
</feature>
<dbReference type="RefSeq" id="WP_191042166.1">
    <property type="nucleotide sequence ID" value="NZ_JACXAA010000013.1"/>
</dbReference>
<feature type="transmembrane region" description="Helical" evidence="2">
    <location>
        <begin position="5"/>
        <end position="25"/>
    </location>
</feature>
<organism evidence="4 5">
    <name type="scientific">Spirosoma validum</name>
    <dbReference type="NCBI Taxonomy" id="2771355"/>
    <lineage>
        <taxon>Bacteria</taxon>
        <taxon>Pseudomonadati</taxon>
        <taxon>Bacteroidota</taxon>
        <taxon>Cytophagia</taxon>
        <taxon>Cytophagales</taxon>
        <taxon>Cytophagaceae</taxon>
        <taxon>Spirosoma</taxon>
    </lineage>
</organism>
<accession>A0A927B704</accession>
<dbReference type="InterPro" id="IPR000073">
    <property type="entry name" value="AB_hydrolase_1"/>
</dbReference>
<evidence type="ECO:0000313" key="5">
    <source>
        <dbReference type="Proteomes" id="UP000653797"/>
    </source>
</evidence>
<sequence>MPILLVAFLLVDLLSIGYLFLGYYLWHEWHVYRFTIQDEYGQRCLYGALALGLFTLLGRFLVGRLVSKSRPGEDQPQRVDSPEHDRLKRPDGSFIHIDFYGPKTAQPIIFVHGWNANRTSWYYQRKYFETNYRLILMDLPGLGKSTRPTNKDYSLSKMAADLQAVIEHTGATNPILWGHSIGGMTILTLLANIRSSNLGRIKGVILEHTTYTNPVRTILFSRLLTAIQEPVLVPLCWLLIGLSPLLWVSRWMSYFNGTAHLMTRLLTFTGTQSFQQLNFVTLLSTLSPLAVTARGVLGMFEYDVSEALSSIQEPTLVIGANQDRLTKPVASAHISRTMPQAKLVMVSPGGHQGLVERHKEVNQAVQQFIQTLTKFIVT</sequence>
<dbReference type="InterPro" id="IPR029058">
    <property type="entry name" value="AB_hydrolase_fold"/>
</dbReference>
<evidence type="ECO:0000313" key="4">
    <source>
        <dbReference type="EMBL" id="MBD2756539.1"/>
    </source>
</evidence>
<dbReference type="InterPro" id="IPR050266">
    <property type="entry name" value="AB_hydrolase_sf"/>
</dbReference>
<proteinExistence type="predicted"/>
<name>A0A927B704_9BACT</name>
<dbReference type="GO" id="GO:0046464">
    <property type="term" value="P:acylglycerol catabolic process"/>
    <property type="evidence" value="ECO:0007669"/>
    <property type="project" value="TreeGrafter"/>
</dbReference>
<protein>
    <submittedName>
        <fullName evidence="4">Alpha/beta hydrolase</fullName>
    </submittedName>
</protein>
<keyword evidence="5" id="KW-1185">Reference proteome</keyword>
<dbReference type="PANTHER" id="PTHR43798:SF33">
    <property type="entry name" value="HYDROLASE, PUTATIVE (AFU_ORTHOLOGUE AFUA_2G14860)-RELATED"/>
    <property type="match status" value="1"/>
</dbReference>
<keyword evidence="4" id="KW-0378">Hydrolase</keyword>
<dbReference type="GO" id="GO:0016020">
    <property type="term" value="C:membrane"/>
    <property type="evidence" value="ECO:0007669"/>
    <property type="project" value="TreeGrafter"/>
</dbReference>
<keyword evidence="2" id="KW-0812">Transmembrane</keyword>
<feature type="region of interest" description="Disordered" evidence="1">
    <location>
        <begin position="69"/>
        <end position="89"/>
    </location>
</feature>
<feature type="transmembrane region" description="Helical" evidence="2">
    <location>
        <begin position="45"/>
        <end position="62"/>
    </location>
</feature>
<dbReference type="Pfam" id="PF00561">
    <property type="entry name" value="Abhydrolase_1"/>
    <property type="match status" value="1"/>
</dbReference>